<keyword evidence="4" id="KW-1185">Reference proteome</keyword>
<dbReference type="InterPro" id="IPR047057">
    <property type="entry name" value="MerR_fam"/>
</dbReference>
<dbReference type="RefSeq" id="WP_021759096.1">
    <property type="nucleotide sequence ID" value="NZ_JACHVP010000001.1"/>
</dbReference>
<dbReference type="InterPro" id="IPR009061">
    <property type="entry name" value="DNA-bd_dom_put_sf"/>
</dbReference>
<dbReference type="GO" id="GO:0003677">
    <property type="term" value="F:DNA binding"/>
    <property type="evidence" value="ECO:0007669"/>
    <property type="project" value="UniProtKB-KW"/>
</dbReference>
<dbReference type="SMART" id="SM00422">
    <property type="entry name" value="HTH_MERR"/>
    <property type="match status" value="1"/>
</dbReference>
<dbReference type="PANTHER" id="PTHR30204:SF98">
    <property type="entry name" value="HTH-TYPE TRANSCRIPTIONAL REGULATOR ADHR"/>
    <property type="match status" value="1"/>
</dbReference>
<dbReference type="PRINTS" id="PR00040">
    <property type="entry name" value="HTHMERR"/>
</dbReference>
<feature type="domain" description="HTH merR-type" evidence="2">
    <location>
        <begin position="1"/>
        <end position="70"/>
    </location>
</feature>
<keyword evidence="1 3" id="KW-0238">DNA-binding</keyword>
<evidence type="ECO:0000313" key="3">
    <source>
        <dbReference type="EMBL" id="MBB2965292.1"/>
    </source>
</evidence>
<accession>A0A7W4USJ9</accession>
<name>A0A7W4USJ9_LEIAQ</name>
<dbReference type="Proteomes" id="UP000538196">
    <property type="component" value="Unassembled WGS sequence"/>
</dbReference>
<sequence length="213" mass="22819">MRISELVERTGVPLATLKFYLREGMLMPGAALTATRSEYGEEHVRRVALIRALSDVAGLPLQRVKTVLGLIDSPTGSLFESLGSAVAALPPYADDVADGEPEPTDPEYPRAHAAITALGQVYDPRFAAVAQLERALAAVETAGIPMTADRLDAYGAHVRAMAEFDLARMPEGGREEQLGYAVLGTALYEPVIAALRRLAHQDIAARQLSEDPA</sequence>
<comment type="caution">
    <text evidence="3">The sequence shown here is derived from an EMBL/GenBank/DDBJ whole genome shotgun (WGS) entry which is preliminary data.</text>
</comment>
<organism evidence="3 4">
    <name type="scientific">Leifsonia aquatica</name>
    <name type="common">Corynebacterium aquaticum</name>
    <dbReference type="NCBI Taxonomy" id="144185"/>
    <lineage>
        <taxon>Bacteria</taxon>
        <taxon>Bacillati</taxon>
        <taxon>Actinomycetota</taxon>
        <taxon>Actinomycetes</taxon>
        <taxon>Micrococcales</taxon>
        <taxon>Microbacteriaceae</taxon>
        <taxon>Leifsonia</taxon>
    </lineage>
</organism>
<evidence type="ECO:0000313" key="4">
    <source>
        <dbReference type="Proteomes" id="UP000538196"/>
    </source>
</evidence>
<dbReference type="GO" id="GO:0003700">
    <property type="term" value="F:DNA-binding transcription factor activity"/>
    <property type="evidence" value="ECO:0007669"/>
    <property type="project" value="InterPro"/>
</dbReference>
<dbReference type="PANTHER" id="PTHR30204">
    <property type="entry name" value="REDOX-CYCLING DRUG-SENSING TRANSCRIPTIONAL ACTIVATOR SOXR"/>
    <property type="match status" value="1"/>
</dbReference>
<proteinExistence type="predicted"/>
<dbReference type="InterPro" id="IPR000551">
    <property type="entry name" value="MerR-type_HTH_dom"/>
</dbReference>
<gene>
    <name evidence="3" type="ORF">FHX33_000024</name>
</gene>
<evidence type="ECO:0000259" key="2">
    <source>
        <dbReference type="PROSITE" id="PS50937"/>
    </source>
</evidence>
<reference evidence="3 4" key="1">
    <citation type="submission" date="2020-08" db="EMBL/GenBank/DDBJ databases">
        <title>Sequencing the genomes of 1000 actinobacteria strains.</title>
        <authorList>
            <person name="Klenk H.-P."/>
        </authorList>
    </citation>
    <scope>NUCLEOTIDE SEQUENCE [LARGE SCALE GENOMIC DNA]</scope>
    <source>
        <strain evidence="3 4">DSM 20146</strain>
    </source>
</reference>
<dbReference type="Pfam" id="PF13411">
    <property type="entry name" value="MerR_1"/>
    <property type="match status" value="1"/>
</dbReference>
<dbReference type="PROSITE" id="PS50937">
    <property type="entry name" value="HTH_MERR_2"/>
    <property type="match status" value="1"/>
</dbReference>
<dbReference type="EMBL" id="JACHVP010000001">
    <property type="protein sequence ID" value="MBB2965292.1"/>
    <property type="molecule type" value="Genomic_DNA"/>
</dbReference>
<dbReference type="Gene3D" id="1.10.1660.10">
    <property type="match status" value="1"/>
</dbReference>
<dbReference type="SUPFAM" id="SSF46955">
    <property type="entry name" value="Putative DNA-binding domain"/>
    <property type="match status" value="1"/>
</dbReference>
<protein>
    <submittedName>
        <fullName evidence="3">DNA-binding transcriptional MerR regulator</fullName>
    </submittedName>
</protein>
<dbReference type="AlphaFoldDB" id="A0A7W4USJ9"/>
<evidence type="ECO:0000256" key="1">
    <source>
        <dbReference type="ARBA" id="ARBA00023125"/>
    </source>
</evidence>